<keyword evidence="3" id="KW-1185">Reference proteome</keyword>
<name>A0A3R7M7W6_9TRYP</name>
<comment type="caution">
    <text evidence="2">The sequence shown here is derived from an EMBL/GenBank/DDBJ whole genome shotgun (WGS) entry which is preliminary data.</text>
</comment>
<dbReference type="Proteomes" id="UP000284403">
    <property type="component" value="Unassembled WGS sequence"/>
</dbReference>
<dbReference type="EMBL" id="MKKU01000477">
    <property type="protein sequence ID" value="RNF10674.1"/>
    <property type="molecule type" value="Genomic_DNA"/>
</dbReference>
<protein>
    <submittedName>
        <fullName evidence="2">Uncharacterized protein</fullName>
    </submittedName>
</protein>
<feature type="signal peptide" evidence="1">
    <location>
        <begin position="1"/>
        <end position="17"/>
    </location>
</feature>
<evidence type="ECO:0000313" key="3">
    <source>
        <dbReference type="Proteomes" id="UP000284403"/>
    </source>
</evidence>
<reference evidence="2 3" key="1">
    <citation type="journal article" date="2018" name="BMC Genomics">
        <title>Genomic comparison of Trypanosoma conorhini and Trypanosoma rangeli to Trypanosoma cruzi strains of high and low virulence.</title>
        <authorList>
            <person name="Bradwell K.R."/>
            <person name="Koparde V.N."/>
            <person name="Matveyev A.V."/>
            <person name="Serrano M.G."/>
            <person name="Alves J.M."/>
            <person name="Parikh H."/>
            <person name="Huang B."/>
            <person name="Lee V."/>
            <person name="Espinosa-Alvarez O."/>
            <person name="Ortiz P.A."/>
            <person name="Costa-Martins A.G."/>
            <person name="Teixeira M.M."/>
            <person name="Buck G.A."/>
        </authorList>
    </citation>
    <scope>NUCLEOTIDE SEQUENCE [LARGE SCALE GENOMIC DNA]</scope>
    <source>
        <strain evidence="2 3">025E</strain>
    </source>
</reference>
<evidence type="ECO:0000313" key="2">
    <source>
        <dbReference type="EMBL" id="RNF10674.1"/>
    </source>
</evidence>
<proteinExistence type="predicted"/>
<sequence>MLQWLWAWSRGWGGAQTLRALHSWFHRGGGDVEASGDEEGESVLDAILRSPSSEDASPGHRPGSQRVGLTNYGKAHVFLGDDAETISQSFAGVNEAGLCVTDAGDSVSARVVDVPGSVSRELLRTHCLDTWSLT</sequence>
<feature type="chain" id="PRO_5018632097" evidence="1">
    <location>
        <begin position="18"/>
        <end position="134"/>
    </location>
</feature>
<dbReference type="AlphaFoldDB" id="A0A3R7M7W6"/>
<accession>A0A3R7M7W6</accession>
<organism evidence="2 3">
    <name type="scientific">Trypanosoma conorhini</name>
    <dbReference type="NCBI Taxonomy" id="83891"/>
    <lineage>
        <taxon>Eukaryota</taxon>
        <taxon>Discoba</taxon>
        <taxon>Euglenozoa</taxon>
        <taxon>Kinetoplastea</taxon>
        <taxon>Metakinetoplastina</taxon>
        <taxon>Trypanosomatida</taxon>
        <taxon>Trypanosomatidae</taxon>
        <taxon>Trypanosoma</taxon>
    </lineage>
</organism>
<dbReference type="RefSeq" id="XP_029226260.1">
    <property type="nucleotide sequence ID" value="XM_029373626.1"/>
</dbReference>
<gene>
    <name evidence="2" type="ORF">Tco025E_06754</name>
</gene>
<evidence type="ECO:0000256" key="1">
    <source>
        <dbReference type="SAM" id="SignalP"/>
    </source>
</evidence>
<keyword evidence="1" id="KW-0732">Signal</keyword>
<dbReference type="GeneID" id="40320365"/>